<keyword evidence="2" id="KW-1185">Reference proteome</keyword>
<proteinExistence type="predicted"/>
<evidence type="ECO:0000313" key="1">
    <source>
        <dbReference type="EMBL" id="KAH7650864.1"/>
    </source>
</evidence>
<reference evidence="2" key="1">
    <citation type="journal article" date="2022" name="Nat. Commun.">
        <title>Chromosome evolution and the genetic basis of agronomically important traits in greater yam.</title>
        <authorList>
            <person name="Bredeson J.V."/>
            <person name="Lyons J.B."/>
            <person name="Oniyinde I.O."/>
            <person name="Okereke N.R."/>
            <person name="Kolade O."/>
            <person name="Nnabue I."/>
            <person name="Nwadili C.O."/>
            <person name="Hribova E."/>
            <person name="Parker M."/>
            <person name="Nwogha J."/>
            <person name="Shu S."/>
            <person name="Carlson J."/>
            <person name="Kariba R."/>
            <person name="Muthemba S."/>
            <person name="Knop K."/>
            <person name="Barton G.J."/>
            <person name="Sherwood A.V."/>
            <person name="Lopez-Montes A."/>
            <person name="Asiedu R."/>
            <person name="Jamnadass R."/>
            <person name="Muchugi A."/>
            <person name="Goodstein D."/>
            <person name="Egesi C.N."/>
            <person name="Featherston J."/>
            <person name="Asfaw A."/>
            <person name="Simpson G.G."/>
            <person name="Dolezel J."/>
            <person name="Hendre P.S."/>
            <person name="Van Deynze A."/>
            <person name="Kumar P.L."/>
            <person name="Obidiegwu J.E."/>
            <person name="Bhattacharjee R."/>
            <person name="Rokhsar D.S."/>
        </authorList>
    </citation>
    <scope>NUCLEOTIDE SEQUENCE [LARGE SCALE GENOMIC DNA]</scope>
    <source>
        <strain evidence="2">cv. TDa95/00328</strain>
    </source>
</reference>
<name>A0ACB7TSM2_DIOAL</name>
<sequence length="106" mass="10835">MASTRVPSSSPATTTPRVRPPPQREQTLPLTRSSLSSPTSSSTVIPLSMATTSDTSSPSAASLTPLPLACSTSAWASPVARTAPAESPRLCLVGTARPLTTSPLSF</sequence>
<organism evidence="1 2">
    <name type="scientific">Dioscorea alata</name>
    <name type="common">Purple yam</name>
    <dbReference type="NCBI Taxonomy" id="55571"/>
    <lineage>
        <taxon>Eukaryota</taxon>
        <taxon>Viridiplantae</taxon>
        <taxon>Streptophyta</taxon>
        <taxon>Embryophyta</taxon>
        <taxon>Tracheophyta</taxon>
        <taxon>Spermatophyta</taxon>
        <taxon>Magnoliopsida</taxon>
        <taxon>Liliopsida</taxon>
        <taxon>Dioscoreales</taxon>
        <taxon>Dioscoreaceae</taxon>
        <taxon>Dioscorea</taxon>
    </lineage>
</organism>
<evidence type="ECO:0000313" key="2">
    <source>
        <dbReference type="Proteomes" id="UP000827976"/>
    </source>
</evidence>
<gene>
    <name evidence="1" type="ORF">IHE45_20G020500</name>
</gene>
<dbReference type="Proteomes" id="UP000827976">
    <property type="component" value="Chromosome 20"/>
</dbReference>
<comment type="caution">
    <text evidence="1">The sequence shown here is derived from an EMBL/GenBank/DDBJ whole genome shotgun (WGS) entry which is preliminary data.</text>
</comment>
<dbReference type="EMBL" id="CM037030">
    <property type="protein sequence ID" value="KAH7650864.1"/>
    <property type="molecule type" value="Genomic_DNA"/>
</dbReference>
<accession>A0ACB7TSM2</accession>
<protein>
    <submittedName>
        <fullName evidence="1">Uncharacterized protein</fullName>
    </submittedName>
</protein>